<dbReference type="KEGG" id="nia:A8C56_19655"/>
<reference evidence="3 4" key="1">
    <citation type="submission" date="2016-05" db="EMBL/GenBank/DDBJ databases">
        <title>Niabella ginsenosidivorans BS26 whole genome sequencing.</title>
        <authorList>
            <person name="Im W.T."/>
            <person name="Siddiqi M.Z."/>
        </authorList>
    </citation>
    <scope>NUCLEOTIDE SEQUENCE [LARGE SCALE GENOMIC DNA]</scope>
    <source>
        <strain evidence="3 4">BS26</strain>
    </source>
</reference>
<dbReference type="STRING" id="1176587.A8C56_19655"/>
<evidence type="ECO:0000256" key="1">
    <source>
        <dbReference type="ARBA" id="ARBA00005953"/>
    </source>
</evidence>
<dbReference type="PIRSF" id="PIRSF003230">
    <property type="entry name" value="YbgC"/>
    <property type="match status" value="1"/>
</dbReference>
<keyword evidence="4" id="KW-1185">Reference proteome</keyword>
<dbReference type="InterPro" id="IPR050563">
    <property type="entry name" value="4-hydroxybenzoyl-CoA_TE"/>
</dbReference>
<dbReference type="SUPFAM" id="SSF54637">
    <property type="entry name" value="Thioesterase/thiol ester dehydrase-isomerase"/>
    <property type="match status" value="1"/>
</dbReference>
<dbReference type="RefSeq" id="WP_067759868.1">
    <property type="nucleotide sequence ID" value="NZ_CP015772.1"/>
</dbReference>
<dbReference type="GO" id="GO:0047617">
    <property type="term" value="F:fatty acyl-CoA hydrolase activity"/>
    <property type="evidence" value="ECO:0007669"/>
    <property type="project" value="TreeGrafter"/>
</dbReference>
<protein>
    <submittedName>
        <fullName evidence="3">4-hydroxybenzoyl-CoA thioesterase</fullName>
    </submittedName>
</protein>
<gene>
    <name evidence="3" type="ORF">A8C56_19655</name>
</gene>
<proteinExistence type="inferred from homology"/>
<dbReference type="AlphaFoldDB" id="A0A1A9I5L5"/>
<organism evidence="3 4">
    <name type="scientific">Niabella ginsenosidivorans</name>
    <dbReference type="NCBI Taxonomy" id="1176587"/>
    <lineage>
        <taxon>Bacteria</taxon>
        <taxon>Pseudomonadati</taxon>
        <taxon>Bacteroidota</taxon>
        <taxon>Chitinophagia</taxon>
        <taxon>Chitinophagales</taxon>
        <taxon>Chitinophagaceae</taxon>
        <taxon>Niabella</taxon>
    </lineage>
</organism>
<dbReference type="InterPro" id="IPR006684">
    <property type="entry name" value="YbgC/YbaW"/>
</dbReference>
<evidence type="ECO:0000313" key="4">
    <source>
        <dbReference type="Proteomes" id="UP000077667"/>
    </source>
</evidence>
<comment type="similarity">
    <text evidence="1">Belongs to the 4-hydroxybenzoyl-CoA thioesterase family.</text>
</comment>
<dbReference type="EMBL" id="CP015772">
    <property type="protein sequence ID" value="ANH82906.1"/>
    <property type="molecule type" value="Genomic_DNA"/>
</dbReference>
<keyword evidence="2" id="KW-0378">Hydrolase</keyword>
<dbReference type="Proteomes" id="UP000077667">
    <property type="component" value="Chromosome"/>
</dbReference>
<dbReference type="InterPro" id="IPR029069">
    <property type="entry name" value="HotDog_dom_sf"/>
</dbReference>
<evidence type="ECO:0000313" key="3">
    <source>
        <dbReference type="EMBL" id="ANH82906.1"/>
    </source>
</evidence>
<dbReference type="OrthoDB" id="9800856at2"/>
<sequence>MKEQLKNTTEVLIRFNEADPLGIVWHGHYIRYFEDGRESFGKEYGLGYLDFFAEGVVVPIVHTECNYKQSLKFGDTVLVETIYQPCEAAKIIFNYKLYHGKTRQLVATGSTTQVFLEKEHQTLLLNNPPFFEAWKKKHLEA</sequence>
<dbReference type="CDD" id="cd00586">
    <property type="entry name" value="4HBT"/>
    <property type="match status" value="1"/>
</dbReference>
<name>A0A1A9I5L5_9BACT</name>
<dbReference type="PANTHER" id="PTHR31793">
    <property type="entry name" value="4-HYDROXYBENZOYL-COA THIOESTERASE FAMILY MEMBER"/>
    <property type="match status" value="1"/>
</dbReference>
<dbReference type="PANTHER" id="PTHR31793:SF27">
    <property type="entry name" value="NOVEL THIOESTERASE SUPERFAMILY DOMAIN AND SAPOSIN A-TYPE DOMAIN CONTAINING PROTEIN (0610012H03RIK)"/>
    <property type="match status" value="1"/>
</dbReference>
<dbReference type="Pfam" id="PF13279">
    <property type="entry name" value="4HBT_2"/>
    <property type="match status" value="1"/>
</dbReference>
<evidence type="ECO:0000256" key="2">
    <source>
        <dbReference type="ARBA" id="ARBA00022801"/>
    </source>
</evidence>
<accession>A0A1A9I5L5</accession>
<dbReference type="Gene3D" id="3.10.129.10">
    <property type="entry name" value="Hotdog Thioesterase"/>
    <property type="match status" value="1"/>
</dbReference>